<dbReference type="InterPro" id="IPR043358">
    <property type="entry name" value="GNL1-like"/>
</dbReference>
<dbReference type="RefSeq" id="XP_043184890.1">
    <property type="nucleotide sequence ID" value="XM_043331380.1"/>
</dbReference>
<dbReference type="GeneID" id="67033843"/>
<evidence type="ECO:0000259" key="6">
    <source>
        <dbReference type="Pfam" id="PF01926"/>
    </source>
</evidence>
<sequence length="634" mass="70595">MPRRKPFSAKQRKAQLQEKRAIKRGDLPGPIVDTNIKRTKKKAGGRRPATDSDAAVATANRARMLISSFLKPSPQFLEASKKAASTEILVRPIPESSAILSPGICEVSDQGLTFEKNEEGLFAKWIAQTDEAINTWRQANLVPVQGTTESILPAPTYYERNIEVWRQLWRVCELSSILMILLDARCPPLHYPPSLDAYIKALRPARQVILVLTKIDIWEFKATNKLVGEGQGTRIKYQPHMPTPLRDSLREALKAAHAALLDPPSKVKEDPGRLAKWRPAVLPDEEKLEALDEVDAVPSNDEDDDRFSKEYSEDFLTVGLIGQPNVGKSSLLNALFGEHKVKASRTPGKTKHFQTLFLTPEIRLVDCPGLVLPALVPMELQVLSNVLPIAQIPALPACIRYVGGIMPIEDIFGVNRSMLEIEEVVEDKRTWREGMRPAAKEDPSQEAHKWTALQVMNAYATKRGWMTAKAGRPDSMRAGNAMMRSIVEGRVPWAFWPPGSKPPENGQGVWLKGELAHQDEDDVVSSDDEKDDRVSEQDPPSYSDSLVGTDDEEGEDEYEDEEEVATKTTIGRFAALGVTSENEEDEGKVNIFNWAIESFAVCGQNVARRGAEKPEIDDDQGRRPTNSEEATRTN</sequence>
<evidence type="ECO:0000256" key="5">
    <source>
        <dbReference type="SAM" id="MobiDB-lite"/>
    </source>
</evidence>
<feature type="compositionally biased region" description="Basic and acidic residues" evidence="5">
    <location>
        <begin position="15"/>
        <end position="26"/>
    </location>
</feature>
<dbReference type="PANTHER" id="PTHR45709">
    <property type="entry name" value="LARGE SUBUNIT GTPASE 1 HOMOLOG-RELATED"/>
    <property type="match status" value="1"/>
</dbReference>
<dbReference type="AlphaFoldDB" id="A0A8H8P6E8"/>
<proteinExistence type="predicted"/>
<evidence type="ECO:0000256" key="2">
    <source>
        <dbReference type="ARBA" id="ARBA00023134"/>
    </source>
</evidence>
<feature type="compositionally biased region" description="Acidic residues" evidence="5">
    <location>
        <begin position="549"/>
        <end position="563"/>
    </location>
</feature>
<feature type="compositionally biased region" description="Basic residues" evidence="5">
    <location>
        <begin position="1"/>
        <end position="13"/>
    </location>
</feature>
<dbReference type="Gene3D" id="3.40.50.300">
    <property type="entry name" value="P-loop containing nucleotide triphosphate hydrolases"/>
    <property type="match status" value="1"/>
</dbReference>
<dbReference type="InterPro" id="IPR027417">
    <property type="entry name" value="P-loop_NTPase"/>
</dbReference>
<evidence type="ECO:0000313" key="7">
    <source>
        <dbReference type="EMBL" id="QRW24653.1"/>
    </source>
</evidence>
<dbReference type="InterPro" id="IPR006073">
    <property type="entry name" value="GTP-bd"/>
</dbReference>
<feature type="region of interest" description="Disordered" evidence="5">
    <location>
        <begin position="520"/>
        <end position="568"/>
    </location>
</feature>
<feature type="domain" description="G" evidence="6">
    <location>
        <begin position="317"/>
        <end position="371"/>
    </location>
</feature>
<dbReference type="Pfam" id="PF01926">
    <property type="entry name" value="MMR_HSR1"/>
    <property type="match status" value="1"/>
</dbReference>
<evidence type="ECO:0000256" key="4">
    <source>
        <dbReference type="ARBA" id="ARBA00039902"/>
    </source>
</evidence>
<evidence type="ECO:0000256" key="3">
    <source>
        <dbReference type="ARBA" id="ARBA00037770"/>
    </source>
</evidence>
<organism evidence="7 8">
    <name type="scientific">Rhizoctonia solani</name>
    <dbReference type="NCBI Taxonomy" id="456999"/>
    <lineage>
        <taxon>Eukaryota</taxon>
        <taxon>Fungi</taxon>
        <taxon>Dikarya</taxon>
        <taxon>Basidiomycota</taxon>
        <taxon>Agaricomycotina</taxon>
        <taxon>Agaricomycetes</taxon>
        <taxon>Cantharellales</taxon>
        <taxon>Ceratobasidiaceae</taxon>
        <taxon>Rhizoctonia</taxon>
    </lineage>
</organism>
<comment type="function">
    <text evidence="3">Possible regulatory or functional link with the histocompatibility cluster.</text>
</comment>
<feature type="compositionally biased region" description="Acidic residues" evidence="5">
    <location>
        <begin position="520"/>
        <end position="530"/>
    </location>
</feature>
<evidence type="ECO:0000313" key="8">
    <source>
        <dbReference type="Proteomes" id="UP000650533"/>
    </source>
</evidence>
<protein>
    <recommendedName>
        <fullName evidence="4">Guanine nucleotide-binding protein-like 1</fullName>
    </recommendedName>
</protein>
<dbReference type="GO" id="GO:0003924">
    <property type="term" value="F:GTPase activity"/>
    <property type="evidence" value="ECO:0007669"/>
    <property type="project" value="InterPro"/>
</dbReference>
<accession>A0A8H8P6E8</accession>
<gene>
    <name evidence="7" type="ORF">RhiXN_11565</name>
</gene>
<dbReference type="EMBL" id="CP059669">
    <property type="protein sequence ID" value="QRW24653.1"/>
    <property type="molecule type" value="Genomic_DNA"/>
</dbReference>
<keyword evidence="2" id="KW-0342">GTP-binding</keyword>
<dbReference type="PANTHER" id="PTHR45709:SF3">
    <property type="entry name" value="GUANINE NUCLEOTIDE-BINDING PROTEIN-LIKE 1"/>
    <property type="match status" value="1"/>
</dbReference>
<dbReference type="KEGG" id="rsx:RhiXN_11565"/>
<name>A0A8H8P6E8_9AGAM</name>
<feature type="region of interest" description="Disordered" evidence="5">
    <location>
        <begin position="1"/>
        <end position="54"/>
    </location>
</feature>
<dbReference type="PRINTS" id="PR00326">
    <property type="entry name" value="GTP1OBG"/>
</dbReference>
<dbReference type="Proteomes" id="UP000650533">
    <property type="component" value="Chromosome 12"/>
</dbReference>
<dbReference type="SUPFAM" id="SSF52540">
    <property type="entry name" value="P-loop containing nucleoside triphosphate hydrolases"/>
    <property type="match status" value="1"/>
</dbReference>
<reference evidence="7" key="1">
    <citation type="submission" date="2020-05" db="EMBL/GenBank/DDBJ databases">
        <title>Evolutionary and genomic comparisons of hybrid uninucleate and nonhybrid Rhizoctonia fungi.</title>
        <authorList>
            <person name="Li C."/>
            <person name="Chen X."/>
        </authorList>
    </citation>
    <scope>NUCLEOTIDE SEQUENCE</scope>
    <source>
        <strain evidence="7">AG-1 IA</strain>
    </source>
</reference>
<evidence type="ECO:0000256" key="1">
    <source>
        <dbReference type="ARBA" id="ARBA00022741"/>
    </source>
</evidence>
<dbReference type="GO" id="GO:0005525">
    <property type="term" value="F:GTP binding"/>
    <property type="evidence" value="ECO:0007669"/>
    <property type="project" value="UniProtKB-KW"/>
</dbReference>
<feature type="region of interest" description="Disordered" evidence="5">
    <location>
        <begin position="610"/>
        <end position="634"/>
    </location>
</feature>
<keyword evidence="1" id="KW-0547">Nucleotide-binding</keyword>